<comment type="similarity">
    <text evidence="2 9">Belongs to the chondroitin N-acetylgalactosaminyltransferase family.</text>
</comment>
<keyword evidence="6" id="KW-1133">Transmembrane helix</keyword>
<dbReference type="InterPro" id="IPR037524">
    <property type="entry name" value="PA14/GLEYA"/>
</dbReference>
<dbReference type="InterPro" id="IPR029044">
    <property type="entry name" value="Nucleotide-diphossugar_trans"/>
</dbReference>
<feature type="compositionally biased region" description="Low complexity" evidence="10">
    <location>
        <begin position="692"/>
        <end position="702"/>
    </location>
</feature>
<evidence type="ECO:0000256" key="5">
    <source>
        <dbReference type="ARBA" id="ARBA00022968"/>
    </source>
</evidence>
<reference evidence="13" key="1">
    <citation type="journal article" date="2017" name="bioRxiv">
        <title>Comparative analysis of the genomes of Stylophora pistillata and Acropora digitifera provides evidence for extensive differences between species of corals.</title>
        <authorList>
            <person name="Voolstra C.R."/>
            <person name="Li Y."/>
            <person name="Liew Y.J."/>
            <person name="Baumgarten S."/>
            <person name="Zoccola D."/>
            <person name="Flot J.-F."/>
            <person name="Tambutte S."/>
            <person name="Allemand D."/>
            <person name="Aranda M."/>
        </authorList>
    </citation>
    <scope>NUCLEOTIDE SEQUENCE [LARGE SCALE GENOMIC DNA]</scope>
</reference>
<feature type="domain" description="PA14" evidence="11">
    <location>
        <begin position="43"/>
        <end position="208"/>
    </location>
</feature>
<dbReference type="PROSITE" id="PS51820">
    <property type="entry name" value="PA14"/>
    <property type="match status" value="1"/>
</dbReference>
<dbReference type="GO" id="GO:0033842">
    <property type="term" value="F:N-acetyl-beta-glucosaminyl-derivative 4-beta-N-acetylgalactosaminyltransferase activity"/>
    <property type="evidence" value="ECO:0007669"/>
    <property type="project" value="UniProtKB-EC"/>
</dbReference>
<dbReference type="InterPro" id="IPR011658">
    <property type="entry name" value="PA14_dom"/>
</dbReference>
<keyword evidence="7 9" id="KW-0333">Golgi apparatus</keyword>
<name>A0A2B4SNM6_STYPI</name>
<keyword evidence="13" id="KW-1185">Reference proteome</keyword>
<evidence type="ECO:0000256" key="9">
    <source>
        <dbReference type="RuleBase" id="RU364016"/>
    </source>
</evidence>
<dbReference type="SUPFAM" id="SSF56988">
    <property type="entry name" value="Anthrax protective antigen"/>
    <property type="match status" value="1"/>
</dbReference>
<gene>
    <name evidence="12" type="primary">B4galnt3</name>
    <name evidence="12" type="ORF">AWC38_SpisGene4538</name>
</gene>
<dbReference type="OrthoDB" id="5971499at2759"/>
<sequence>MTHWRRKEISSNVTPCFGTCDKLFISHTDIYNMELDTDIKSEVTLHGLNRHSWEKYCQTSLEQICNYPIFPKAPDTREYIPNVDITSDLGRLDYVNRLLGYIRPNVSGEHQFLVTSNGLAEVWLSPNANWKDAQRIAYIRPQSSPLKKLSFEGIKSQISDSVKLAAKQRYYFEVIYFQSQSTATRSKHVIQVAWKRPDSRRFEIIDGKFYLLYTKDIDKAKLKVLDDELPKALICAQSRTRFANRHLRPETLPYLEKTAVEKALPICDYKPSYLLDSENLPRDFKHYSGVHRYVQKTYTYPFPSLNGVIKSKTAQKAFIAGYPLNEKEALSVVTNYFNTVKRIYPSVLDYEHSPLFGEVHGASRNIDRGRKNDDGVPREILGVRRTNGIWATDFAEKERVNLSELVLCLLRKYELLSVRRVEKKEDLLKGDRYLIEVVVKYLPNGASYILAEYVFQPKNLSGPLCYASGLQWDRTADVYLILTAKNLGRWVHHFIKNVEQIIKETKDEHLHVVIFDFGSPDIDLEQALKKSSLKNYHFIVQPGNYSRTLSFGRAVQSIKDPNAIIVTIDMHLDLGSQLIDDIRKHCIKGKMLYAPQIVYLYCNGTSAVPIGRWYHYSYGTVAVYKEDWDKFGGFSKDFETKVTWGGEDWDLVDGAVRSGLEVERTRCPSIYHYYHSKKGMWIKTEKPKLANAAKPTPKTAKLVPKRAKPMPKTAKPIPKFAKPMPKIAKPIPKFAKPMPKIAKPMPKMAKPIPKTAKMTPMTAKLTRKKA</sequence>
<comment type="caution">
    <text evidence="12">The sequence shown here is derived from an EMBL/GenBank/DDBJ whole genome shotgun (WGS) entry which is preliminary data.</text>
</comment>
<dbReference type="PANTHER" id="PTHR12369:SF5">
    <property type="entry name" value="HEXOSYLTRANSFERASE"/>
    <property type="match status" value="1"/>
</dbReference>
<dbReference type="Proteomes" id="UP000225706">
    <property type="component" value="Unassembled WGS sequence"/>
</dbReference>
<evidence type="ECO:0000313" key="12">
    <source>
        <dbReference type="EMBL" id="PFX30673.1"/>
    </source>
</evidence>
<dbReference type="SUPFAM" id="SSF53448">
    <property type="entry name" value="Nucleotide-diphospho-sugar transferases"/>
    <property type="match status" value="1"/>
</dbReference>
<comment type="subcellular location">
    <subcellularLocation>
        <location evidence="1 9">Golgi apparatus</location>
        <location evidence="1 9">Golgi stack membrane</location>
        <topology evidence="1 9">Single-pass type II membrane protein</topology>
    </subcellularLocation>
</comment>
<dbReference type="EC" id="2.4.1.244" evidence="9"/>
<feature type="region of interest" description="Disordered" evidence="10">
    <location>
        <begin position="692"/>
        <end position="770"/>
    </location>
</feature>
<dbReference type="GO" id="GO:0032580">
    <property type="term" value="C:Golgi cisterna membrane"/>
    <property type="evidence" value="ECO:0007669"/>
    <property type="project" value="UniProtKB-SubCell"/>
</dbReference>
<dbReference type="Pfam" id="PF07691">
    <property type="entry name" value="PA14"/>
    <property type="match status" value="1"/>
</dbReference>
<comment type="catalytic activity">
    <reaction evidence="9">
        <text>an N-acetyl-beta-D-glucosaminyl derivative + UDP-N-acetyl-alpha-D-galactosamine = an N-acetyl-beta-D-galactosaminyl-(1-&gt;4)-N-acetyl-beta-D-glucosaminyl derivative + UDP + H(+)</text>
        <dbReference type="Rhea" id="RHEA:20493"/>
        <dbReference type="ChEBI" id="CHEBI:15378"/>
        <dbReference type="ChEBI" id="CHEBI:58223"/>
        <dbReference type="ChEBI" id="CHEBI:61631"/>
        <dbReference type="ChEBI" id="CHEBI:67138"/>
        <dbReference type="ChEBI" id="CHEBI:138027"/>
        <dbReference type="EC" id="2.4.1.244"/>
    </reaction>
</comment>
<keyword evidence="4" id="KW-0812">Transmembrane</keyword>
<dbReference type="Gene3D" id="3.90.550.10">
    <property type="entry name" value="Spore Coat Polysaccharide Biosynthesis Protein SpsA, Chain A"/>
    <property type="match status" value="1"/>
</dbReference>
<evidence type="ECO:0000256" key="1">
    <source>
        <dbReference type="ARBA" id="ARBA00004447"/>
    </source>
</evidence>
<dbReference type="SMART" id="SM00758">
    <property type="entry name" value="PA14"/>
    <property type="match status" value="1"/>
</dbReference>
<evidence type="ECO:0000256" key="7">
    <source>
        <dbReference type="ARBA" id="ARBA00023034"/>
    </source>
</evidence>
<dbReference type="EMBL" id="LSMT01000047">
    <property type="protein sequence ID" value="PFX30673.1"/>
    <property type="molecule type" value="Genomic_DNA"/>
</dbReference>
<evidence type="ECO:0000259" key="11">
    <source>
        <dbReference type="PROSITE" id="PS51820"/>
    </source>
</evidence>
<accession>A0A2B4SNM6</accession>
<dbReference type="AlphaFoldDB" id="A0A2B4SNM6"/>
<keyword evidence="3 9" id="KW-0808">Transferase</keyword>
<evidence type="ECO:0000256" key="6">
    <source>
        <dbReference type="ARBA" id="ARBA00022989"/>
    </source>
</evidence>
<dbReference type="Pfam" id="PF05679">
    <property type="entry name" value="CHGN"/>
    <property type="match status" value="1"/>
</dbReference>
<dbReference type="InterPro" id="IPR008428">
    <property type="entry name" value="Chond_GalNAc"/>
</dbReference>
<organism evidence="12 13">
    <name type="scientific">Stylophora pistillata</name>
    <name type="common">Smooth cauliflower coral</name>
    <dbReference type="NCBI Taxonomy" id="50429"/>
    <lineage>
        <taxon>Eukaryota</taxon>
        <taxon>Metazoa</taxon>
        <taxon>Cnidaria</taxon>
        <taxon>Anthozoa</taxon>
        <taxon>Hexacorallia</taxon>
        <taxon>Scleractinia</taxon>
        <taxon>Astrocoeniina</taxon>
        <taxon>Pocilloporidae</taxon>
        <taxon>Stylophora</taxon>
    </lineage>
</organism>
<evidence type="ECO:0000256" key="10">
    <source>
        <dbReference type="SAM" id="MobiDB-lite"/>
    </source>
</evidence>
<dbReference type="InterPro" id="IPR051227">
    <property type="entry name" value="CS_glycosyltransferase"/>
</dbReference>
<evidence type="ECO:0000256" key="4">
    <source>
        <dbReference type="ARBA" id="ARBA00022692"/>
    </source>
</evidence>
<keyword evidence="5 9" id="KW-0735">Signal-anchor</keyword>
<feature type="compositionally biased region" description="Low complexity" evidence="10">
    <location>
        <begin position="714"/>
        <end position="758"/>
    </location>
</feature>
<comment type="function">
    <text evidence="9">Transfers N-acetylgalactosamine (GalNAc) from UDP-GalNAc to N-acetylglucosamine-beta-benzyl with a beta-1,4-linkage to form N,N'-diacetyllactosediamine, GalNAc-beta-1,4-GlcNAc structures in N-linked glycans and probably O-linked glycans.</text>
</comment>
<keyword evidence="8" id="KW-0472">Membrane</keyword>
<dbReference type="PANTHER" id="PTHR12369">
    <property type="entry name" value="CHONDROITIN SYNTHASE"/>
    <property type="match status" value="1"/>
</dbReference>
<evidence type="ECO:0000256" key="8">
    <source>
        <dbReference type="ARBA" id="ARBA00023136"/>
    </source>
</evidence>
<evidence type="ECO:0000256" key="2">
    <source>
        <dbReference type="ARBA" id="ARBA00009239"/>
    </source>
</evidence>
<evidence type="ECO:0000313" key="13">
    <source>
        <dbReference type="Proteomes" id="UP000225706"/>
    </source>
</evidence>
<protein>
    <recommendedName>
        <fullName evidence="9">Beta-1,4-N-acetylgalactosaminyltransferase</fullName>
        <ecNumber evidence="9">2.4.1.244</ecNumber>
    </recommendedName>
</protein>
<evidence type="ECO:0000256" key="3">
    <source>
        <dbReference type="ARBA" id="ARBA00022679"/>
    </source>
</evidence>
<proteinExistence type="inferred from homology"/>